<reference evidence="1 2" key="1">
    <citation type="submission" date="2021-12" db="EMBL/GenBank/DDBJ databases">
        <title>Genome sequence of Acetobacter sicerae DmPark20a_162.</title>
        <authorList>
            <person name="Chaston J.M."/>
        </authorList>
    </citation>
    <scope>NUCLEOTIDE SEQUENCE [LARGE SCALE GENOMIC DNA]</scope>
    <source>
        <strain evidence="1 2">DmPark20a_162</strain>
    </source>
</reference>
<evidence type="ECO:0000313" key="1">
    <source>
        <dbReference type="EMBL" id="MCE0745561.1"/>
    </source>
</evidence>
<dbReference type="RefSeq" id="WP_232879177.1">
    <property type="nucleotide sequence ID" value="NZ_JAJSOJ010000111.1"/>
</dbReference>
<protein>
    <submittedName>
        <fullName evidence="1">Uncharacterized protein</fullName>
    </submittedName>
</protein>
<comment type="caution">
    <text evidence="1">The sequence shown here is derived from an EMBL/GenBank/DDBJ whole genome shotgun (WGS) entry which is preliminary data.</text>
</comment>
<proteinExistence type="predicted"/>
<sequence>MTCDDPRYELALAVASILVEQMSRLIPAGVMSPELKGKVEAAVASHEWFLDEADRALDQCWLDYQRSLRRLVMKGGEPC</sequence>
<accession>A0ABS8W003</accession>
<name>A0ABS8W003_9PROT</name>
<dbReference type="EMBL" id="JAJSOJ010000111">
    <property type="protein sequence ID" value="MCE0745561.1"/>
    <property type="molecule type" value="Genomic_DNA"/>
</dbReference>
<dbReference type="Proteomes" id="UP001521074">
    <property type="component" value="Unassembled WGS sequence"/>
</dbReference>
<keyword evidence="2" id="KW-1185">Reference proteome</keyword>
<organism evidence="1 2">
    <name type="scientific">Acetobacter sicerae</name>
    <dbReference type="NCBI Taxonomy" id="85325"/>
    <lineage>
        <taxon>Bacteria</taxon>
        <taxon>Pseudomonadati</taxon>
        <taxon>Pseudomonadota</taxon>
        <taxon>Alphaproteobacteria</taxon>
        <taxon>Acetobacterales</taxon>
        <taxon>Acetobacteraceae</taxon>
        <taxon>Acetobacter</taxon>
    </lineage>
</organism>
<evidence type="ECO:0000313" key="2">
    <source>
        <dbReference type="Proteomes" id="UP001521074"/>
    </source>
</evidence>
<gene>
    <name evidence="1" type="ORF">LWC05_16955</name>
</gene>